<keyword evidence="3" id="KW-1185">Reference proteome</keyword>
<feature type="transmembrane region" description="Helical" evidence="1">
    <location>
        <begin position="143"/>
        <end position="163"/>
    </location>
</feature>
<evidence type="ECO:0000313" key="3">
    <source>
        <dbReference type="Proteomes" id="UP000014074"/>
    </source>
</evidence>
<feature type="transmembrane region" description="Helical" evidence="1">
    <location>
        <begin position="45"/>
        <end position="66"/>
    </location>
</feature>
<keyword evidence="1" id="KW-1133">Transmembrane helix</keyword>
<keyword evidence="1" id="KW-0812">Transmembrane</keyword>
<feature type="transmembrane region" description="Helical" evidence="1">
    <location>
        <begin position="341"/>
        <end position="361"/>
    </location>
</feature>
<dbReference type="RefSeq" id="XP_007913741.1">
    <property type="nucleotide sequence ID" value="XM_007915550.1"/>
</dbReference>
<protein>
    <submittedName>
        <fullName evidence="2">Putative ubiquitin conjugating protein</fullName>
    </submittedName>
</protein>
<dbReference type="eggNOG" id="ENOG502SERQ">
    <property type="taxonomic scope" value="Eukaryota"/>
</dbReference>
<organism evidence="2 3">
    <name type="scientific">Phaeoacremonium minimum (strain UCR-PA7)</name>
    <name type="common">Esca disease fungus</name>
    <name type="synonym">Togninia minima</name>
    <dbReference type="NCBI Taxonomy" id="1286976"/>
    <lineage>
        <taxon>Eukaryota</taxon>
        <taxon>Fungi</taxon>
        <taxon>Dikarya</taxon>
        <taxon>Ascomycota</taxon>
        <taxon>Pezizomycotina</taxon>
        <taxon>Sordariomycetes</taxon>
        <taxon>Sordariomycetidae</taxon>
        <taxon>Togniniales</taxon>
        <taxon>Togniniaceae</taxon>
        <taxon>Phaeoacremonium</taxon>
    </lineage>
</organism>
<sequence length="377" mass="41503">MMDTVASMGVSLLKRAVYEGFQEGSLFKRAMDGGNDDNARQLPKWAPLVLFANLIVFFPVILYIGYTLNHIYPVLAMVEDTKPPAYEPVSLNADTDSLAEDQIPTGDRPIKIDQQPALITSSLRRTNRLLYSTAGWTANFRGFMCAIALSIAMGIAAVVFSAIPFVPGFVGTLLASLVTVQISTTWTHTVIAAPTSKPWFRRLPPLRRTFEATCLPVFIYWAATTIAQVVPIVVASALGMDVWDPKRPMVMPEYHGSSAWKSLIVVLLALFISVFLTIPAHVVLVRVQASLLAPEEDTIIPFDRSFEGAVEPALVGGKGYVSIKDALRTFTRDSWVRLYKLYIKLFLVSLAFYAVMAAVIIPEVILMLAKSEKAKGN</sequence>
<accession>R8BQ68</accession>
<dbReference type="AlphaFoldDB" id="R8BQ68"/>
<dbReference type="OrthoDB" id="2896006at2759"/>
<dbReference type="Proteomes" id="UP000014074">
    <property type="component" value="Unassembled WGS sequence"/>
</dbReference>
<feature type="transmembrane region" description="Helical" evidence="1">
    <location>
        <begin position="259"/>
        <end position="284"/>
    </location>
</feature>
<evidence type="ECO:0000313" key="2">
    <source>
        <dbReference type="EMBL" id="EOO01425.1"/>
    </source>
</evidence>
<gene>
    <name evidence="2" type="ORF">UCRPA7_2979</name>
</gene>
<name>R8BQ68_PHAM7</name>
<dbReference type="KEGG" id="tmn:UCRPA7_2979"/>
<feature type="transmembrane region" description="Helical" evidence="1">
    <location>
        <begin position="169"/>
        <end position="193"/>
    </location>
</feature>
<reference evidence="3" key="1">
    <citation type="journal article" date="2013" name="Genome Announc.">
        <title>Draft genome sequence of the ascomycete Phaeoacremonium aleophilum strain UCR-PA7, a causal agent of the esca disease complex in grapevines.</title>
        <authorList>
            <person name="Blanco-Ulate B."/>
            <person name="Rolshausen P."/>
            <person name="Cantu D."/>
        </authorList>
    </citation>
    <scope>NUCLEOTIDE SEQUENCE [LARGE SCALE GENOMIC DNA]</scope>
    <source>
        <strain evidence="3">UCR-PA7</strain>
    </source>
</reference>
<dbReference type="EMBL" id="KB932993">
    <property type="protein sequence ID" value="EOO01425.1"/>
    <property type="molecule type" value="Genomic_DNA"/>
</dbReference>
<feature type="transmembrane region" description="Helical" evidence="1">
    <location>
        <begin position="214"/>
        <end position="239"/>
    </location>
</feature>
<evidence type="ECO:0000256" key="1">
    <source>
        <dbReference type="SAM" id="Phobius"/>
    </source>
</evidence>
<dbReference type="HOGENOM" id="CLU_038857_1_0_1"/>
<proteinExistence type="predicted"/>
<keyword evidence="1" id="KW-0472">Membrane</keyword>
<dbReference type="GeneID" id="19323281"/>